<dbReference type="AlphaFoldDB" id="A0A0A2FZ78"/>
<dbReference type="Proteomes" id="UP000030136">
    <property type="component" value="Unassembled WGS sequence"/>
</dbReference>
<evidence type="ECO:0000313" key="4">
    <source>
        <dbReference type="Proteomes" id="UP000030136"/>
    </source>
</evidence>
<dbReference type="InterPro" id="IPR045755">
    <property type="entry name" value="FtsL-like"/>
</dbReference>
<name>A0A0A2FZ78_9PORP</name>
<sequence>MQDQDKDIVQGTERDAVELLRSLKERGDSDPSDIDAYWSCQEDETEISLSREESETTSGEGSQAIEISSASTQERERDLSSSEEKKDTPIQNEKGDTPLKKDRISFWRLLSAGGLNPEQIRRPSFLLLEIILFALIGVANRYHSINQIKEIGDLEKRLKDVHNMALFKRAAVRESDRQQYILKAIEQEGLNLTPAQTPPIVLYRELEPEEKKKK</sequence>
<gene>
    <name evidence="2" type="ORF">HQ38_03585</name>
    <name evidence="3" type="ORF">NCTC12858_00550</name>
</gene>
<organism evidence="2 4">
    <name type="scientific">Porphyromonas crevioricanis</name>
    <dbReference type="NCBI Taxonomy" id="393921"/>
    <lineage>
        <taxon>Bacteria</taxon>
        <taxon>Pseudomonadati</taxon>
        <taxon>Bacteroidota</taxon>
        <taxon>Bacteroidia</taxon>
        <taxon>Bacteroidales</taxon>
        <taxon>Porphyromonadaceae</taxon>
        <taxon>Porphyromonas</taxon>
    </lineage>
</organism>
<evidence type="ECO:0000313" key="2">
    <source>
        <dbReference type="EMBL" id="KGN95375.1"/>
    </source>
</evidence>
<dbReference type="EMBL" id="JQJC01000010">
    <property type="protein sequence ID" value="KGN95375.1"/>
    <property type="molecule type" value="Genomic_DNA"/>
</dbReference>
<evidence type="ECO:0000313" key="5">
    <source>
        <dbReference type="Proteomes" id="UP000249300"/>
    </source>
</evidence>
<dbReference type="KEGG" id="pcre:NCTC12858_00550"/>
<reference evidence="2 4" key="1">
    <citation type="submission" date="2014-08" db="EMBL/GenBank/DDBJ databases">
        <title>Porphyromonas crevioricanis strain:COT-253_OH1447 Genome sequencing.</title>
        <authorList>
            <person name="Wallis C."/>
            <person name="Deusch O."/>
            <person name="O'Flynn C."/>
            <person name="Davis I."/>
            <person name="Jospin G."/>
            <person name="Darling A.E."/>
            <person name="Coil D.A."/>
            <person name="Alexiev A."/>
            <person name="Horsfall A."/>
            <person name="Kirkwood N."/>
            <person name="Harris S."/>
            <person name="Eisen J.A."/>
        </authorList>
    </citation>
    <scope>NUCLEOTIDE SEQUENCE [LARGE SCALE GENOMIC DNA]</scope>
    <source>
        <strain evidence="4">COT-253 OH1447</strain>
        <strain evidence="2">COT-253_OH1447</strain>
    </source>
</reference>
<accession>A0A0A2FZ78</accession>
<proteinExistence type="predicted"/>
<dbReference type="RefSeq" id="WP_023940728.1">
    <property type="nucleotide sequence ID" value="NZ_JQJB01000006.1"/>
</dbReference>
<dbReference type="Proteomes" id="UP000249300">
    <property type="component" value="Chromosome 1"/>
</dbReference>
<feature type="region of interest" description="Disordered" evidence="1">
    <location>
        <begin position="22"/>
        <end position="98"/>
    </location>
</feature>
<protein>
    <submittedName>
        <fullName evidence="2">Uncharacterized protein</fullName>
    </submittedName>
</protein>
<reference evidence="3 5" key="2">
    <citation type="submission" date="2018-06" db="EMBL/GenBank/DDBJ databases">
        <authorList>
            <consortium name="Pathogen Informatics"/>
            <person name="Doyle S."/>
        </authorList>
    </citation>
    <scope>NUCLEOTIDE SEQUENCE [LARGE SCALE GENOMIC DNA]</scope>
    <source>
        <strain evidence="3 5">NCTC12858</strain>
    </source>
</reference>
<dbReference type="EMBL" id="LS483447">
    <property type="protein sequence ID" value="SQH72723.1"/>
    <property type="molecule type" value="Genomic_DNA"/>
</dbReference>
<dbReference type="Pfam" id="PF19579">
    <property type="entry name" value="FtsL_2"/>
    <property type="match status" value="1"/>
</dbReference>
<keyword evidence="5" id="KW-1185">Reference proteome</keyword>
<evidence type="ECO:0000313" key="3">
    <source>
        <dbReference type="EMBL" id="SQH72723.1"/>
    </source>
</evidence>
<feature type="compositionally biased region" description="Basic and acidic residues" evidence="1">
    <location>
        <begin position="73"/>
        <end position="98"/>
    </location>
</feature>
<evidence type="ECO:0000256" key="1">
    <source>
        <dbReference type="SAM" id="MobiDB-lite"/>
    </source>
</evidence>